<dbReference type="EMBL" id="CAACVS010000006">
    <property type="protein sequence ID" value="VEU33703.1"/>
    <property type="molecule type" value="Genomic_DNA"/>
</dbReference>
<organism evidence="3 4">
    <name type="scientific">Pseudo-nitzschia multistriata</name>
    <dbReference type="NCBI Taxonomy" id="183589"/>
    <lineage>
        <taxon>Eukaryota</taxon>
        <taxon>Sar</taxon>
        <taxon>Stramenopiles</taxon>
        <taxon>Ochrophyta</taxon>
        <taxon>Bacillariophyta</taxon>
        <taxon>Bacillariophyceae</taxon>
        <taxon>Bacillariophycidae</taxon>
        <taxon>Bacillariales</taxon>
        <taxon>Bacillariaceae</taxon>
        <taxon>Pseudo-nitzschia</taxon>
    </lineage>
</organism>
<evidence type="ECO:0000256" key="1">
    <source>
        <dbReference type="PROSITE-ProRule" id="PRU00175"/>
    </source>
</evidence>
<accession>A0A448YV86</accession>
<keyword evidence="1" id="KW-0862">Zinc</keyword>
<name>A0A448YV86_9STRA</name>
<reference evidence="3 4" key="1">
    <citation type="submission" date="2019-01" db="EMBL/GenBank/DDBJ databases">
        <authorList>
            <person name="Ferrante I. M."/>
        </authorList>
    </citation>
    <scope>NUCLEOTIDE SEQUENCE [LARGE SCALE GENOMIC DNA]</scope>
    <source>
        <strain evidence="3 4">B856</strain>
    </source>
</reference>
<keyword evidence="1" id="KW-0479">Metal-binding</keyword>
<sequence>MEEILKLSIPLLRNENWRTRDAIHRHCSTTQKKILLWKHVAEDEDLKSCYYELLKIFRSCDVWRNVHLSTGFEDAEISHEEEHVREPNEAIGMYNPDGIGMIRHNPEIMVRIYGYLSLGDRIYKLSLVDRAFSRDEIRSGIASATYGKGFNLHQALLELRLWALEERQSDNIGEELELASPSGTGIAYQGPTLKRKRDDDFHTERISKISRMLEAAKVTDKEPLLYVRSNLKNTLVTPGKREQWMAQHIQEFLRNENCKLRGHCHQRIQSQSWWMDIVRVETFLRRYFFDGRVNRLEQLMQDVGFQNDYERYKRSQFLSSNKIFDHEKLIWCLPDLSPGCILLLPGLEDDQAGDAAGNVGCWREHRFMSCGLCEKLGEHDKSIVVRCRHGHQRSFCKNCYHSLLDCPGDSNDDTTSGIPVLDPVHMFSPKLRSRSMICVHCLHIARS</sequence>
<evidence type="ECO:0000313" key="3">
    <source>
        <dbReference type="EMBL" id="VEU33703.1"/>
    </source>
</evidence>
<protein>
    <recommendedName>
        <fullName evidence="2">RING-type domain-containing protein</fullName>
    </recommendedName>
</protein>
<dbReference type="Proteomes" id="UP000291116">
    <property type="component" value="Unassembled WGS sequence"/>
</dbReference>
<keyword evidence="1" id="KW-0863">Zinc-finger</keyword>
<gene>
    <name evidence="3" type="ORF">PSNMU_V1.4_AUG-EV-PASAV3_0003920</name>
</gene>
<evidence type="ECO:0000259" key="2">
    <source>
        <dbReference type="PROSITE" id="PS50089"/>
    </source>
</evidence>
<dbReference type="PROSITE" id="PS50089">
    <property type="entry name" value="ZF_RING_2"/>
    <property type="match status" value="1"/>
</dbReference>
<dbReference type="AlphaFoldDB" id="A0A448YV86"/>
<dbReference type="InterPro" id="IPR001841">
    <property type="entry name" value="Znf_RING"/>
</dbReference>
<keyword evidence="4" id="KW-1185">Reference proteome</keyword>
<dbReference type="GO" id="GO:0008270">
    <property type="term" value="F:zinc ion binding"/>
    <property type="evidence" value="ECO:0007669"/>
    <property type="project" value="UniProtKB-KW"/>
</dbReference>
<feature type="domain" description="RING-type" evidence="2">
    <location>
        <begin position="370"/>
        <end position="410"/>
    </location>
</feature>
<evidence type="ECO:0000313" key="4">
    <source>
        <dbReference type="Proteomes" id="UP000291116"/>
    </source>
</evidence>
<proteinExistence type="predicted"/>